<dbReference type="PANTHER" id="PTHR39608:SF2">
    <property type="entry name" value="MARVEL DOMAIN-CONTAINING PROTEIN"/>
    <property type="match status" value="1"/>
</dbReference>
<feature type="domain" description="MARVEL" evidence="6">
    <location>
        <begin position="14"/>
        <end position="138"/>
    </location>
</feature>
<dbReference type="AlphaFoldDB" id="A0A9W9L9F2"/>
<evidence type="ECO:0000313" key="7">
    <source>
        <dbReference type="EMBL" id="KAJ5143357.1"/>
    </source>
</evidence>
<dbReference type="RefSeq" id="XP_056525001.1">
    <property type="nucleotide sequence ID" value="XM_056662888.1"/>
</dbReference>
<evidence type="ECO:0000256" key="1">
    <source>
        <dbReference type="ARBA" id="ARBA00004141"/>
    </source>
</evidence>
<feature type="transmembrane region" description="Helical" evidence="5">
    <location>
        <begin position="42"/>
        <end position="64"/>
    </location>
</feature>
<feature type="non-terminal residue" evidence="7">
    <location>
        <position position="1"/>
    </location>
</feature>
<dbReference type="GO" id="GO:0016020">
    <property type="term" value="C:membrane"/>
    <property type="evidence" value="ECO:0007669"/>
    <property type="project" value="UniProtKB-SubCell"/>
</dbReference>
<keyword evidence="3 5" id="KW-1133">Transmembrane helix</keyword>
<accession>A0A9W9L9F2</accession>
<evidence type="ECO:0000256" key="2">
    <source>
        <dbReference type="ARBA" id="ARBA00022692"/>
    </source>
</evidence>
<evidence type="ECO:0000313" key="8">
    <source>
        <dbReference type="Proteomes" id="UP001149079"/>
    </source>
</evidence>
<feature type="transmembrane region" description="Helical" evidence="5">
    <location>
        <begin position="76"/>
        <end position="100"/>
    </location>
</feature>
<dbReference type="EMBL" id="JAPQKL010000002">
    <property type="protein sequence ID" value="KAJ5143357.1"/>
    <property type="molecule type" value="Genomic_DNA"/>
</dbReference>
<dbReference type="GeneID" id="81402058"/>
<evidence type="ECO:0000256" key="3">
    <source>
        <dbReference type="ARBA" id="ARBA00022989"/>
    </source>
</evidence>
<feature type="transmembrane region" description="Helical" evidence="5">
    <location>
        <begin position="12"/>
        <end position="36"/>
    </location>
</feature>
<evidence type="ECO:0000256" key="5">
    <source>
        <dbReference type="SAM" id="Phobius"/>
    </source>
</evidence>
<organism evidence="7 8">
    <name type="scientific">Penicillium bovifimosum</name>
    <dbReference type="NCBI Taxonomy" id="126998"/>
    <lineage>
        <taxon>Eukaryota</taxon>
        <taxon>Fungi</taxon>
        <taxon>Dikarya</taxon>
        <taxon>Ascomycota</taxon>
        <taxon>Pezizomycotina</taxon>
        <taxon>Eurotiomycetes</taxon>
        <taxon>Eurotiomycetidae</taxon>
        <taxon>Eurotiales</taxon>
        <taxon>Aspergillaceae</taxon>
        <taxon>Penicillium</taxon>
    </lineage>
</organism>
<proteinExistence type="predicted"/>
<keyword evidence="4 5" id="KW-0472">Membrane</keyword>
<protein>
    <recommendedName>
        <fullName evidence="6">MARVEL domain-containing protein</fullName>
    </recommendedName>
</protein>
<comment type="caution">
    <text evidence="7">The sequence shown here is derived from an EMBL/GenBank/DDBJ whole genome shotgun (WGS) entry which is preliminary data.</text>
</comment>
<dbReference type="InterPro" id="IPR008253">
    <property type="entry name" value="Marvel"/>
</dbReference>
<sequence>MERSYFGHTVGLASWFARAIQIISAIIVLGITAWAVRGTKTLTVIYSLIVATITVVVLVVAPLISCMTRHYRWHIIPLILLDGILSYLWLISFVFLALNFNRRNCHRHRWNGEVTCSRSYAAEAFSFIVFFTSLIGLALEILFLYRAKPKTVQPVQQMEGENALPGTCAWMIW</sequence>
<reference evidence="7" key="2">
    <citation type="journal article" date="2023" name="IMA Fungus">
        <title>Comparative genomic study of the Penicillium genus elucidates a diverse pangenome and 15 lateral gene transfer events.</title>
        <authorList>
            <person name="Petersen C."/>
            <person name="Sorensen T."/>
            <person name="Nielsen M.R."/>
            <person name="Sondergaard T.E."/>
            <person name="Sorensen J.L."/>
            <person name="Fitzpatrick D.A."/>
            <person name="Frisvad J.C."/>
            <person name="Nielsen K.L."/>
        </authorList>
    </citation>
    <scope>NUCLEOTIDE SEQUENCE</scope>
    <source>
        <strain evidence="7">IBT 22155</strain>
    </source>
</reference>
<keyword evidence="2 5" id="KW-0812">Transmembrane</keyword>
<reference evidence="7" key="1">
    <citation type="submission" date="2022-11" db="EMBL/GenBank/DDBJ databases">
        <authorList>
            <person name="Petersen C."/>
        </authorList>
    </citation>
    <scope>NUCLEOTIDE SEQUENCE</scope>
    <source>
        <strain evidence="7">IBT 22155</strain>
    </source>
</reference>
<dbReference type="Pfam" id="PF01284">
    <property type="entry name" value="MARVEL"/>
    <property type="match status" value="1"/>
</dbReference>
<dbReference type="PANTHER" id="PTHR39608">
    <property type="entry name" value="INTEGRAL MEMBRANE PROTEIN (AFU_ORTHOLOGUE AFUA_5G08640)"/>
    <property type="match status" value="1"/>
</dbReference>
<evidence type="ECO:0000256" key="4">
    <source>
        <dbReference type="ARBA" id="ARBA00023136"/>
    </source>
</evidence>
<dbReference type="Proteomes" id="UP001149079">
    <property type="component" value="Unassembled WGS sequence"/>
</dbReference>
<dbReference type="OrthoDB" id="20872at2759"/>
<evidence type="ECO:0000259" key="6">
    <source>
        <dbReference type="Pfam" id="PF01284"/>
    </source>
</evidence>
<keyword evidence="8" id="KW-1185">Reference proteome</keyword>
<feature type="transmembrane region" description="Helical" evidence="5">
    <location>
        <begin position="120"/>
        <end position="145"/>
    </location>
</feature>
<gene>
    <name evidence="7" type="ORF">N7515_002144</name>
</gene>
<name>A0A9W9L9F2_9EURO</name>
<comment type="subcellular location">
    <subcellularLocation>
        <location evidence="1">Membrane</location>
        <topology evidence="1">Multi-pass membrane protein</topology>
    </subcellularLocation>
</comment>